<evidence type="ECO:0000313" key="4">
    <source>
        <dbReference type="EMBL" id="KKA26072.1"/>
    </source>
</evidence>
<dbReference type="Proteomes" id="UP000033483">
    <property type="component" value="Unassembled WGS sequence"/>
</dbReference>
<reference evidence="4 5" key="1">
    <citation type="submission" date="2015-03" db="EMBL/GenBank/DDBJ databases">
        <authorList>
            <person name="Radwan O."/>
            <person name="Al-Naeli F.A."/>
            <person name="Rendon G.A."/>
            <person name="Fields C."/>
        </authorList>
    </citation>
    <scope>NUCLEOTIDE SEQUENCE [LARGE SCALE GENOMIC DNA]</scope>
    <source>
        <strain evidence="4">CR-DP1</strain>
    </source>
</reference>
<keyword evidence="5" id="KW-1185">Reference proteome</keyword>
<dbReference type="FunFam" id="1.10.10.10:FF:000366">
    <property type="entry name" value="COP9 signalosome complex subunit"/>
    <property type="match status" value="1"/>
</dbReference>
<feature type="domain" description="PCI" evidence="3">
    <location>
        <begin position="252"/>
        <end position="449"/>
    </location>
</feature>
<dbReference type="InterPro" id="IPR045114">
    <property type="entry name" value="Csn12-like"/>
</dbReference>
<comment type="similarity">
    <text evidence="1">Belongs to the CSN12 family.</text>
</comment>
<dbReference type="EMBL" id="LAEV01002294">
    <property type="protein sequence ID" value="KKA26072.1"/>
    <property type="molecule type" value="Genomic_DNA"/>
</dbReference>
<name>A0A0F4Z6D3_9PEZI</name>
<dbReference type="AlphaFoldDB" id="A0A0F4Z6D3"/>
<protein>
    <recommendedName>
        <fullName evidence="2">Protein CSN12 homolog</fullName>
    </recommendedName>
</protein>
<organism evidence="4 5">
    <name type="scientific">Thielaviopsis punctulata</name>
    <dbReference type="NCBI Taxonomy" id="72032"/>
    <lineage>
        <taxon>Eukaryota</taxon>
        <taxon>Fungi</taxon>
        <taxon>Dikarya</taxon>
        <taxon>Ascomycota</taxon>
        <taxon>Pezizomycotina</taxon>
        <taxon>Sordariomycetes</taxon>
        <taxon>Hypocreomycetidae</taxon>
        <taxon>Microascales</taxon>
        <taxon>Ceratocystidaceae</taxon>
        <taxon>Thielaviopsis</taxon>
    </lineage>
</organism>
<dbReference type="PANTHER" id="PTHR12732:SF0">
    <property type="entry name" value="PCI DOMAIN-CONTAINING PROTEIN 2"/>
    <property type="match status" value="1"/>
</dbReference>
<evidence type="ECO:0000256" key="2">
    <source>
        <dbReference type="ARBA" id="ARBA00073854"/>
    </source>
</evidence>
<sequence>MDPLIGEFSHAYSQNNGFQLAKTFSPFGNIEGHNGLRTLHKSTAPSFLKRDVKNALLKYKALTKLATDELNGWAEVFCAYWRSVDLVIALADGGPDRPSVSWKAAYDSWRDLVSQLIRGYTNHGFEYWTFPCLYTTGKSLRIFAIRADAERSASAALDNAMQLGDDFDPELEMNQTLRDCEQQLKRIFTLCLSDRAPVEESRKWALYYIVNLLFKTYFKLNSASLSKTILKALSAYQGDMPPLDSFPAAQRVTFKYYEGVLAFLEENYLEAEKHLTNAWLECHVNAMSNKEQILTYLIPCHLLTTHTLPSETLLAPFPELKRLFQPLSVCIKRGDLHGFDTALAAGEEEFIRRRIYLTLERGRDIVLRNLLRKVFIVGGFDEPKTPDETPIRRTRVPVAEFAAAISMASRRRLDTDEVECLLANMIYKSLMKGYIAKDRGIVVLSKSGAFPGTGV</sequence>
<dbReference type="Gene3D" id="1.10.10.10">
    <property type="entry name" value="Winged helix-like DNA-binding domain superfamily/Winged helix DNA-binding domain"/>
    <property type="match status" value="1"/>
</dbReference>
<dbReference type="Pfam" id="PF01399">
    <property type="entry name" value="PCI"/>
    <property type="match status" value="1"/>
</dbReference>
<dbReference type="PANTHER" id="PTHR12732">
    <property type="entry name" value="UNCHARACTERIZED PROTEASOME COMPONENT REGION PCI-CONTAINING"/>
    <property type="match status" value="1"/>
</dbReference>
<evidence type="ECO:0000259" key="3">
    <source>
        <dbReference type="PROSITE" id="PS50250"/>
    </source>
</evidence>
<evidence type="ECO:0000256" key="1">
    <source>
        <dbReference type="ARBA" id="ARBA00025771"/>
    </source>
</evidence>
<comment type="caution">
    <text evidence="4">The sequence shown here is derived from an EMBL/GenBank/DDBJ whole genome shotgun (WGS) entry which is preliminary data.</text>
</comment>
<accession>A0A0F4Z6D3</accession>
<gene>
    <name evidence="4" type="ORF">TD95_000353</name>
</gene>
<dbReference type="PROSITE" id="PS50250">
    <property type="entry name" value="PCI"/>
    <property type="match status" value="1"/>
</dbReference>
<dbReference type="SMART" id="SM00753">
    <property type="entry name" value="PAM"/>
    <property type="match status" value="1"/>
</dbReference>
<proteinExistence type="inferred from homology"/>
<dbReference type="InterPro" id="IPR000717">
    <property type="entry name" value="PCI_dom"/>
</dbReference>
<dbReference type="GO" id="GO:0003723">
    <property type="term" value="F:RNA binding"/>
    <property type="evidence" value="ECO:0007669"/>
    <property type="project" value="InterPro"/>
</dbReference>
<dbReference type="OrthoDB" id="10252687at2759"/>
<evidence type="ECO:0000313" key="5">
    <source>
        <dbReference type="Proteomes" id="UP000033483"/>
    </source>
</evidence>
<dbReference type="InterPro" id="IPR036388">
    <property type="entry name" value="WH-like_DNA-bd_sf"/>
</dbReference>
<dbReference type="GO" id="GO:0003690">
    <property type="term" value="F:double-stranded DNA binding"/>
    <property type="evidence" value="ECO:0007669"/>
    <property type="project" value="InterPro"/>
</dbReference>